<dbReference type="InterPro" id="IPR050266">
    <property type="entry name" value="AB_hydrolase_sf"/>
</dbReference>
<evidence type="ECO:0000259" key="1">
    <source>
        <dbReference type="Pfam" id="PF00561"/>
    </source>
</evidence>
<dbReference type="InterPro" id="IPR029058">
    <property type="entry name" value="AB_hydrolase_fold"/>
</dbReference>
<keyword evidence="3" id="KW-1185">Reference proteome</keyword>
<dbReference type="GO" id="GO:0016787">
    <property type="term" value="F:hydrolase activity"/>
    <property type="evidence" value="ECO:0007669"/>
    <property type="project" value="UniProtKB-KW"/>
</dbReference>
<name>A0ABS0ET04_9BURK</name>
<dbReference type="PANTHER" id="PTHR43798">
    <property type="entry name" value="MONOACYLGLYCEROL LIPASE"/>
    <property type="match status" value="1"/>
</dbReference>
<dbReference type="InterPro" id="IPR000073">
    <property type="entry name" value="AB_hydrolase_1"/>
</dbReference>
<dbReference type="PRINTS" id="PR00111">
    <property type="entry name" value="ABHYDROLASE"/>
</dbReference>
<keyword evidence="2" id="KW-0378">Hydrolase</keyword>
<dbReference type="Gene3D" id="3.40.50.1820">
    <property type="entry name" value="alpha/beta hydrolase"/>
    <property type="match status" value="1"/>
</dbReference>
<sequence>MKSTRSEWINIRGLQYHIRHWGEPDAPVLFMLHGWMDVSASFQFLVDSLQGEWHVIAPDWRGFGLSDHAAGNYWFPDYLADLDAILQHYSPEQSVNLVGHSLGANVAGIYAGVRPERIARLILLEGFGMPATRAEDAPARFANWLDELREPPVLRDYGSSAEVARRLQKNNPRLNNERAAFLSVHWAAPDKDGRWELQADPAHRLSNPYLYRIDEVQACWRAITAPVLWVEGKQSELLARFGADPRAVVDERIACIADATVVLLDDAGHMLQHDQPEQLAAAMEQFLV</sequence>
<organism evidence="2 3">
    <name type="scientific">Herminiimonas contaminans</name>
    <dbReference type="NCBI Taxonomy" id="1111140"/>
    <lineage>
        <taxon>Bacteria</taxon>
        <taxon>Pseudomonadati</taxon>
        <taxon>Pseudomonadota</taxon>
        <taxon>Betaproteobacteria</taxon>
        <taxon>Burkholderiales</taxon>
        <taxon>Oxalobacteraceae</taxon>
        <taxon>Herminiimonas</taxon>
    </lineage>
</organism>
<evidence type="ECO:0000313" key="2">
    <source>
        <dbReference type="EMBL" id="MBF8176987.1"/>
    </source>
</evidence>
<reference evidence="2 3" key="1">
    <citation type="submission" date="2020-11" db="EMBL/GenBank/DDBJ databases">
        <title>WGS of Herminiimonas contaminans strain Marseille-Q4544 isolated from planarians Schmidtea mediterranea.</title>
        <authorList>
            <person name="Kangale L."/>
        </authorList>
    </citation>
    <scope>NUCLEOTIDE SEQUENCE [LARGE SCALE GENOMIC DNA]</scope>
    <source>
        <strain evidence="2 3">Marseille-Q4544</strain>
    </source>
</reference>
<evidence type="ECO:0000313" key="3">
    <source>
        <dbReference type="Proteomes" id="UP000657372"/>
    </source>
</evidence>
<comment type="caution">
    <text evidence="2">The sequence shown here is derived from an EMBL/GenBank/DDBJ whole genome shotgun (WGS) entry which is preliminary data.</text>
</comment>
<protein>
    <submittedName>
        <fullName evidence="2">Alpha/beta hydrolase</fullName>
    </submittedName>
</protein>
<dbReference type="PANTHER" id="PTHR43798:SF33">
    <property type="entry name" value="HYDROLASE, PUTATIVE (AFU_ORTHOLOGUE AFUA_2G14860)-RELATED"/>
    <property type="match status" value="1"/>
</dbReference>
<dbReference type="Pfam" id="PF00561">
    <property type="entry name" value="Abhydrolase_1"/>
    <property type="match status" value="1"/>
</dbReference>
<proteinExistence type="predicted"/>
<dbReference type="EMBL" id="JADOEL010000003">
    <property type="protein sequence ID" value="MBF8176987.1"/>
    <property type="molecule type" value="Genomic_DNA"/>
</dbReference>
<dbReference type="Proteomes" id="UP000657372">
    <property type="component" value="Unassembled WGS sequence"/>
</dbReference>
<dbReference type="SUPFAM" id="SSF53474">
    <property type="entry name" value="alpha/beta-Hydrolases"/>
    <property type="match status" value="1"/>
</dbReference>
<accession>A0ABS0ET04</accession>
<dbReference type="RefSeq" id="WP_175626534.1">
    <property type="nucleotide sequence ID" value="NZ_JADOEL010000003.1"/>
</dbReference>
<feature type="domain" description="AB hydrolase-1" evidence="1">
    <location>
        <begin position="27"/>
        <end position="275"/>
    </location>
</feature>
<gene>
    <name evidence="2" type="ORF">IXC47_04745</name>
</gene>